<keyword evidence="2" id="KW-0560">Oxidoreductase</keyword>
<evidence type="ECO:0000313" key="2">
    <source>
        <dbReference type="EMBL" id="POZ62856.1"/>
    </source>
</evidence>
<dbReference type="Gene3D" id="3.30.70.100">
    <property type="match status" value="1"/>
</dbReference>
<evidence type="ECO:0000313" key="3">
    <source>
        <dbReference type="Proteomes" id="UP000237082"/>
    </source>
</evidence>
<dbReference type="AlphaFoldDB" id="A0A2S5DIE3"/>
<accession>A0A2S5DIE3</accession>
<dbReference type="RefSeq" id="WP_103901842.1">
    <property type="nucleotide sequence ID" value="NZ_PQWB01000021.1"/>
</dbReference>
<dbReference type="Pfam" id="PF03992">
    <property type="entry name" value="ABM"/>
    <property type="match status" value="1"/>
</dbReference>
<comment type="caution">
    <text evidence="2">The sequence shown here is derived from an EMBL/GenBank/DDBJ whole genome shotgun (WGS) entry which is preliminary data.</text>
</comment>
<dbReference type="InterPro" id="IPR052936">
    <property type="entry name" value="Jasmonate_Hydroxylase-like"/>
</dbReference>
<proteinExistence type="predicted"/>
<dbReference type="GO" id="GO:0004497">
    <property type="term" value="F:monooxygenase activity"/>
    <property type="evidence" value="ECO:0007669"/>
    <property type="project" value="UniProtKB-KW"/>
</dbReference>
<name>A0A2S5DIE3_9NEIS</name>
<keyword evidence="2" id="KW-0503">Monooxygenase</keyword>
<protein>
    <submittedName>
        <fullName evidence="2">Antibiotic biosynthesis monooxygenase</fullName>
    </submittedName>
</protein>
<dbReference type="OrthoDB" id="9797060at2"/>
<gene>
    <name evidence="2" type="ORF">C2I19_06160</name>
</gene>
<dbReference type="EMBL" id="PQWB01000021">
    <property type="protein sequence ID" value="POZ62856.1"/>
    <property type="molecule type" value="Genomic_DNA"/>
</dbReference>
<keyword evidence="3" id="KW-1185">Reference proteome</keyword>
<dbReference type="Proteomes" id="UP000237082">
    <property type="component" value="Unassembled WGS sequence"/>
</dbReference>
<sequence length="115" mass="12833">MIAVIFEVTLAEGGRDGYLAWAARLAEHLRTMDGFVSIERYQSLSQPNKLLSLSFWRDETSVAAWRNQETHREAQAAGRGGLFAGYRLRVVAVLRDYGLAEREQAPPDSRAAHSA</sequence>
<reference evidence="3" key="1">
    <citation type="submission" date="2018-02" db="EMBL/GenBank/DDBJ databases">
        <authorList>
            <person name="O'Hara-Hanley K."/>
            <person name="Soby S."/>
        </authorList>
    </citation>
    <scope>NUCLEOTIDE SEQUENCE [LARGE SCALE GENOMIC DNA]</scope>
    <source>
        <strain evidence="3">MWU14-2602</strain>
    </source>
</reference>
<dbReference type="SUPFAM" id="SSF54909">
    <property type="entry name" value="Dimeric alpha+beta barrel"/>
    <property type="match status" value="1"/>
</dbReference>
<organism evidence="2 3">
    <name type="scientific">Chromobacterium alticapitis</name>
    <dbReference type="NCBI Taxonomy" id="2073169"/>
    <lineage>
        <taxon>Bacteria</taxon>
        <taxon>Pseudomonadati</taxon>
        <taxon>Pseudomonadota</taxon>
        <taxon>Betaproteobacteria</taxon>
        <taxon>Neisseriales</taxon>
        <taxon>Chromobacteriaceae</taxon>
        <taxon>Chromobacterium</taxon>
    </lineage>
</organism>
<evidence type="ECO:0000259" key="1">
    <source>
        <dbReference type="PROSITE" id="PS51725"/>
    </source>
</evidence>
<feature type="domain" description="ABM" evidence="1">
    <location>
        <begin position="2"/>
        <end position="91"/>
    </location>
</feature>
<dbReference type="InterPro" id="IPR011008">
    <property type="entry name" value="Dimeric_a/b-barrel"/>
</dbReference>
<dbReference type="PANTHER" id="PTHR37811:SF2">
    <property type="entry name" value="ABM DOMAIN-CONTAINING PROTEIN"/>
    <property type="match status" value="1"/>
</dbReference>
<dbReference type="PROSITE" id="PS51725">
    <property type="entry name" value="ABM"/>
    <property type="match status" value="1"/>
</dbReference>
<dbReference type="PANTHER" id="PTHR37811">
    <property type="entry name" value="BLL5343 PROTEIN"/>
    <property type="match status" value="1"/>
</dbReference>
<dbReference type="InterPro" id="IPR007138">
    <property type="entry name" value="ABM_dom"/>
</dbReference>